<evidence type="ECO:0000313" key="8">
    <source>
        <dbReference type="EMBL" id="KAK8067622.1"/>
    </source>
</evidence>
<feature type="transmembrane region" description="Helical" evidence="6">
    <location>
        <begin position="66"/>
        <end position="90"/>
    </location>
</feature>
<keyword evidence="2 6" id="KW-0812">Transmembrane</keyword>
<gene>
    <name evidence="8" type="ORF">PG996_006734</name>
</gene>
<evidence type="ECO:0000256" key="5">
    <source>
        <dbReference type="ARBA" id="ARBA00038359"/>
    </source>
</evidence>
<evidence type="ECO:0000259" key="7">
    <source>
        <dbReference type="Pfam" id="PF20684"/>
    </source>
</evidence>
<comment type="subcellular location">
    <subcellularLocation>
        <location evidence="1">Membrane</location>
        <topology evidence="1">Multi-pass membrane protein</topology>
    </subcellularLocation>
</comment>
<proteinExistence type="inferred from homology"/>
<reference evidence="8 9" key="1">
    <citation type="submission" date="2023-01" db="EMBL/GenBank/DDBJ databases">
        <title>Analysis of 21 Apiospora genomes using comparative genomics revels a genus with tremendous synthesis potential of carbohydrate active enzymes and secondary metabolites.</title>
        <authorList>
            <person name="Sorensen T."/>
        </authorList>
    </citation>
    <scope>NUCLEOTIDE SEQUENCE [LARGE SCALE GENOMIC DNA]</scope>
    <source>
        <strain evidence="8 9">CBS 83171</strain>
    </source>
</reference>
<sequence length="330" mass="37102">MYLSPRLAIVSNDTAPAVIQTDFIPLNEQGVKLQVTNAVLVVLATTWTALRFWCRKMKGAGYFFEDWMHLGAVICFYGTAVANWLGNFFGGAGHHLAELQPWHIVRLSRIAYANQVLYAVSLCLVKMSIVWMLNRIFATPKFAIAAKVVMTFTLAWTILVILMGLLICHPVQMNWNPYTPGGSCGDQVLGFVSVGIVDIVNELCILILPMPMVWRLRMPLRYRAALFCMFGAGILTLLCATVRVYELIHIDYTDVTYTANDATILANVESGVAIIVSCSPILRPLFDRVFGRSSSTDDSPRHKFSLRTFGRSNRERKLRKGGYHHDRRVH</sequence>
<name>A0ABR1V8U0_9PEZI</name>
<keyword evidence="3 6" id="KW-1133">Transmembrane helix</keyword>
<feature type="transmembrane region" description="Helical" evidence="6">
    <location>
        <begin position="35"/>
        <end position="54"/>
    </location>
</feature>
<dbReference type="PANTHER" id="PTHR33048:SF47">
    <property type="entry name" value="INTEGRAL MEMBRANE PROTEIN-RELATED"/>
    <property type="match status" value="1"/>
</dbReference>
<evidence type="ECO:0000256" key="4">
    <source>
        <dbReference type="ARBA" id="ARBA00023136"/>
    </source>
</evidence>
<protein>
    <recommendedName>
        <fullName evidence="7">Rhodopsin domain-containing protein</fullName>
    </recommendedName>
</protein>
<feature type="transmembrane region" description="Helical" evidence="6">
    <location>
        <begin position="264"/>
        <end position="282"/>
    </location>
</feature>
<keyword evidence="4 6" id="KW-0472">Membrane</keyword>
<accession>A0ABR1V8U0</accession>
<feature type="transmembrane region" description="Helical" evidence="6">
    <location>
        <begin position="220"/>
        <end position="244"/>
    </location>
</feature>
<keyword evidence="9" id="KW-1185">Reference proteome</keyword>
<feature type="domain" description="Rhodopsin" evidence="7">
    <location>
        <begin position="50"/>
        <end position="288"/>
    </location>
</feature>
<dbReference type="Proteomes" id="UP001446871">
    <property type="component" value="Unassembled WGS sequence"/>
</dbReference>
<dbReference type="InterPro" id="IPR052337">
    <property type="entry name" value="SAT4-like"/>
</dbReference>
<dbReference type="EMBL" id="JAQQWM010000004">
    <property type="protein sequence ID" value="KAK8067622.1"/>
    <property type="molecule type" value="Genomic_DNA"/>
</dbReference>
<feature type="transmembrane region" description="Helical" evidence="6">
    <location>
        <begin position="110"/>
        <end position="133"/>
    </location>
</feature>
<evidence type="ECO:0000313" key="9">
    <source>
        <dbReference type="Proteomes" id="UP001446871"/>
    </source>
</evidence>
<dbReference type="Pfam" id="PF20684">
    <property type="entry name" value="Fung_rhodopsin"/>
    <property type="match status" value="1"/>
</dbReference>
<feature type="transmembrane region" description="Helical" evidence="6">
    <location>
        <begin position="187"/>
        <end position="208"/>
    </location>
</feature>
<comment type="similarity">
    <text evidence="5">Belongs to the SAT4 family.</text>
</comment>
<evidence type="ECO:0000256" key="2">
    <source>
        <dbReference type="ARBA" id="ARBA00022692"/>
    </source>
</evidence>
<dbReference type="InterPro" id="IPR049326">
    <property type="entry name" value="Rhodopsin_dom_fungi"/>
</dbReference>
<comment type="caution">
    <text evidence="8">The sequence shown here is derived from an EMBL/GenBank/DDBJ whole genome shotgun (WGS) entry which is preliminary data.</text>
</comment>
<evidence type="ECO:0000256" key="6">
    <source>
        <dbReference type="SAM" id="Phobius"/>
    </source>
</evidence>
<evidence type="ECO:0000256" key="3">
    <source>
        <dbReference type="ARBA" id="ARBA00022989"/>
    </source>
</evidence>
<feature type="transmembrane region" description="Helical" evidence="6">
    <location>
        <begin position="145"/>
        <end position="167"/>
    </location>
</feature>
<organism evidence="8 9">
    <name type="scientific">Apiospora saccharicola</name>
    <dbReference type="NCBI Taxonomy" id="335842"/>
    <lineage>
        <taxon>Eukaryota</taxon>
        <taxon>Fungi</taxon>
        <taxon>Dikarya</taxon>
        <taxon>Ascomycota</taxon>
        <taxon>Pezizomycotina</taxon>
        <taxon>Sordariomycetes</taxon>
        <taxon>Xylariomycetidae</taxon>
        <taxon>Amphisphaeriales</taxon>
        <taxon>Apiosporaceae</taxon>
        <taxon>Apiospora</taxon>
    </lineage>
</organism>
<dbReference type="PANTHER" id="PTHR33048">
    <property type="entry name" value="PTH11-LIKE INTEGRAL MEMBRANE PROTEIN (AFU_ORTHOLOGUE AFUA_5G11245)"/>
    <property type="match status" value="1"/>
</dbReference>
<evidence type="ECO:0000256" key="1">
    <source>
        <dbReference type="ARBA" id="ARBA00004141"/>
    </source>
</evidence>